<evidence type="ECO:0000313" key="3">
    <source>
        <dbReference type="Proteomes" id="UP000324222"/>
    </source>
</evidence>
<feature type="region of interest" description="Disordered" evidence="1">
    <location>
        <begin position="39"/>
        <end position="61"/>
    </location>
</feature>
<reference evidence="2 3" key="1">
    <citation type="submission" date="2019-05" db="EMBL/GenBank/DDBJ databases">
        <title>Another draft genome of Portunus trituberculatus and its Hox gene families provides insights of decapod evolution.</title>
        <authorList>
            <person name="Jeong J.-H."/>
            <person name="Song I."/>
            <person name="Kim S."/>
            <person name="Choi T."/>
            <person name="Kim D."/>
            <person name="Ryu S."/>
            <person name="Kim W."/>
        </authorList>
    </citation>
    <scope>NUCLEOTIDE SEQUENCE [LARGE SCALE GENOMIC DNA]</scope>
    <source>
        <tissue evidence="2">Muscle</tissue>
    </source>
</reference>
<sequence length="138" mass="15351">MNNVNLILVRLREMGKWAAGESEERFDWLCRSLGKESTRIEGPVQRPEGPAGPALLLSPEDPGTKDFLKGLLSMDRTASTMKYRPAFFLSLSTSLVTCIVMSLKVPLDCLGESVRVGEVETNPLEECRQVPLYQPVHC</sequence>
<dbReference type="AlphaFoldDB" id="A0A5B7E3K8"/>
<accession>A0A5B7E3K8</accession>
<evidence type="ECO:0000313" key="2">
    <source>
        <dbReference type="EMBL" id="MPC28009.1"/>
    </source>
</evidence>
<keyword evidence="3" id="KW-1185">Reference proteome</keyword>
<organism evidence="2 3">
    <name type="scientific">Portunus trituberculatus</name>
    <name type="common">Swimming crab</name>
    <name type="synonym">Neptunus trituberculatus</name>
    <dbReference type="NCBI Taxonomy" id="210409"/>
    <lineage>
        <taxon>Eukaryota</taxon>
        <taxon>Metazoa</taxon>
        <taxon>Ecdysozoa</taxon>
        <taxon>Arthropoda</taxon>
        <taxon>Crustacea</taxon>
        <taxon>Multicrustacea</taxon>
        <taxon>Malacostraca</taxon>
        <taxon>Eumalacostraca</taxon>
        <taxon>Eucarida</taxon>
        <taxon>Decapoda</taxon>
        <taxon>Pleocyemata</taxon>
        <taxon>Brachyura</taxon>
        <taxon>Eubrachyura</taxon>
        <taxon>Portunoidea</taxon>
        <taxon>Portunidae</taxon>
        <taxon>Portuninae</taxon>
        <taxon>Portunus</taxon>
    </lineage>
</organism>
<dbReference type="EMBL" id="VSRR010001840">
    <property type="protein sequence ID" value="MPC28009.1"/>
    <property type="molecule type" value="Genomic_DNA"/>
</dbReference>
<protein>
    <submittedName>
        <fullName evidence="2">Uncharacterized protein</fullName>
    </submittedName>
</protein>
<dbReference type="Proteomes" id="UP000324222">
    <property type="component" value="Unassembled WGS sequence"/>
</dbReference>
<proteinExistence type="predicted"/>
<gene>
    <name evidence="2" type="ORF">E2C01_021202</name>
</gene>
<evidence type="ECO:0000256" key="1">
    <source>
        <dbReference type="SAM" id="MobiDB-lite"/>
    </source>
</evidence>
<name>A0A5B7E3K8_PORTR</name>
<comment type="caution">
    <text evidence="2">The sequence shown here is derived from an EMBL/GenBank/DDBJ whole genome shotgun (WGS) entry which is preliminary data.</text>
</comment>